<evidence type="ECO:0000256" key="1">
    <source>
        <dbReference type="ARBA" id="ARBA00022884"/>
    </source>
</evidence>
<dbReference type="InterPro" id="IPR039539">
    <property type="entry name" value="Ras_GTPase_bind_prot"/>
</dbReference>
<sequence>FVPQYYKKWTQTPSVLHKFYSTAATFKHATSYTLDVLDSVSGAPAIRDWMSSHPQSVKFDLDRGTIDAMKLPHDSHLVVVTGYMTVREGGEEGGGEGEDWRTFSQTFVLGKDNPDSKQWKVVSDCLRIGMGEGDQTKDGKEEEVMVVEGGGEKEEETGGGGDEEKAKDEKEKAKAEKEKVKAEEKDVKEEKGKEEAKAKASVEEVKDKGEEGSTAGRKKKERRGKKRGEEEKKELASEGQEAAAGGPGVGAGAQEEKSEGGKVQTPSTWANLFAGGEDGKASPYAPGLGKQQQQQQQ</sequence>
<dbReference type="InterPro" id="IPR002075">
    <property type="entry name" value="NTF2_dom"/>
</dbReference>
<protein>
    <recommendedName>
        <fullName evidence="3">NTF2 domain-containing protein</fullName>
    </recommendedName>
</protein>
<feature type="non-terminal residue" evidence="4">
    <location>
        <position position="1"/>
    </location>
</feature>
<feature type="domain" description="NTF2" evidence="3">
    <location>
        <begin position="1"/>
        <end position="128"/>
    </location>
</feature>
<keyword evidence="1" id="KW-0694">RNA-binding</keyword>
<feature type="compositionally biased region" description="Basic residues" evidence="2">
    <location>
        <begin position="216"/>
        <end position="226"/>
    </location>
</feature>
<dbReference type="PROSITE" id="PS50177">
    <property type="entry name" value="NTF2_DOMAIN"/>
    <property type="match status" value="1"/>
</dbReference>
<name>A0A9W7EEW1_9STRA</name>
<dbReference type="GO" id="GO:0005829">
    <property type="term" value="C:cytosol"/>
    <property type="evidence" value="ECO:0007669"/>
    <property type="project" value="TreeGrafter"/>
</dbReference>
<organism evidence="4 5">
    <name type="scientific">Triparma retinervis</name>
    <dbReference type="NCBI Taxonomy" id="2557542"/>
    <lineage>
        <taxon>Eukaryota</taxon>
        <taxon>Sar</taxon>
        <taxon>Stramenopiles</taxon>
        <taxon>Ochrophyta</taxon>
        <taxon>Bolidophyceae</taxon>
        <taxon>Parmales</taxon>
        <taxon>Triparmaceae</taxon>
        <taxon>Triparma</taxon>
    </lineage>
</organism>
<dbReference type="PANTHER" id="PTHR10693:SF20">
    <property type="entry name" value="AT27578P"/>
    <property type="match status" value="1"/>
</dbReference>
<feature type="compositionally biased region" description="Basic and acidic residues" evidence="2">
    <location>
        <begin position="134"/>
        <end position="143"/>
    </location>
</feature>
<dbReference type="AlphaFoldDB" id="A0A9W7EEW1"/>
<feature type="compositionally biased region" description="Basic and acidic residues" evidence="2">
    <location>
        <begin position="227"/>
        <end position="236"/>
    </location>
</feature>
<evidence type="ECO:0000313" key="5">
    <source>
        <dbReference type="Proteomes" id="UP001165082"/>
    </source>
</evidence>
<feature type="non-terminal residue" evidence="4">
    <location>
        <position position="297"/>
    </location>
</feature>
<dbReference type="PANTHER" id="PTHR10693">
    <property type="entry name" value="RAS GTPASE-ACTIVATING PROTEIN-BINDING PROTEIN"/>
    <property type="match status" value="1"/>
</dbReference>
<keyword evidence="5" id="KW-1185">Reference proteome</keyword>
<dbReference type="Proteomes" id="UP001165082">
    <property type="component" value="Unassembled WGS sequence"/>
</dbReference>
<dbReference type="InterPro" id="IPR018222">
    <property type="entry name" value="Nuclear_transport_factor_2_euk"/>
</dbReference>
<feature type="compositionally biased region" description="Basic and acidic residues" evidence="2">
    <location>
        <begin position="162"/>
        <end position="211"/>
    </location>
</feature>
<evidence type="ECO:0000313" key="4">
    <source>
        <dbReference type="EMBL" id="GMH75470.1"/>
    </source>
</evidence>
<reference evidence="4" key="1">
    <citation type="submission" date="2022-07" db="EMBL/GenBank/DDBJ databases">
        <title>Genome analysis of Parmales, a sister group of diatoms, reveals the evolutionary specialization of diatoms from phago-mixotrophs to photoautotrophs.</title>
        <authorList>
            <person name="Ban H."/>
            <person name="Sato S."/>
            <person name="Yoshikawa S."/>
            <person name="Kazumasa Y."/>
            <person name="Nakamura Y."/>
            <person name="Ichinomiya M."/>
            <person name="Saitoh K."/>
            <person name="Sato N."/>
            <person name="Blanc-Mathieu R."/>
            <person name="Endo H."/>
            <person name="Kuwata A."/>
            <person name="Ogata H."/>
        </authorList>
    </citation>
    <scope>NUCLEOTIDE SEQUENCE</scope>
</reference>
<dbReference type="Pfam" id="PF02136">
    <property type="entry name" value="NTF2"/>
    <property type="match status" value="1"/>
</dbReference>
<dbReference type="GO" id="GO:0003729">
    <property type="term" value="F:mRNA binding"/>
    <property type="evidence" value="ECO:0007669"/>
    <property type="project" value="TreeGrafter"/>
</dbReference>
<dbReference type="GO" id="GO:1990904">
    <property type="term" value="C:ribonucleoprotein complex"/>
    <property type="evidence" value="ECO:0007669"/>
    <property type="project" value="TreeGrafter"/>
</dbReference>
<comment type="caution">
    <text evidence="4">The sequence shown here is derived from an EMBL/GenBank/DDBJ whole genome shotgun (WGS) entry which is preliminary data.</text>
</comment>
<dbReference type="Gene3D" id="3.10.450.50">
    <property type="match status" value="1"/>
</dbReference>
<dbReference type="EMBL" id="BRXZ01001627">
    <property type="protein sequence ID" value="GMH75470.1"/>
    <property type="molecule type" value="Genomic_DNA"/>
</dbReference>
<accession>A0A9W7EEW1</accession>
<dbReference type="InterPro" id="IPR032710">
    <property type="entry name" value="NTF2-like_dom_sf"/>
</dbReference>
<gene>
    <name evidence="4" type="ORF">TrRE_jg10280</name>
</gene>
<dbReference type="SUPFAM" id="SSF54427">
    <property type="entry name" value="NTF2-like"/>
    <property type="match status" value="1"/>
</dbReference>
<dbReference type="OrthoDB" id="10557372at2759"/>
<proteinExistence type="predicted"/>
<evidence type="ECO:0000259" key="3">
    <source>
        <dbReference type="PROSITE" id="PS50177"/>
    </source>
</evidence>
<feature type="region of interest" description="Disordered" evidence="2">
    <location>
        <begin position="130"/>
        <end position="297"/>
    </location>
</feature>
<evidence type="ECO:0000256" key="2">
    <source>
        <dbReference type="SAM" id="MobiDB-lite"/>
    </source>
</evidence>